<dbReference type="InterPro" id="IPR031322">
    <property type="entry name" value="Shikimate/glucono_kinase"/>
</dbReference>
<protein>
    <recommendedName>
        <fullName evidence="2">Shikimate kinase</fullName>
    </recommendedName>
</protein>
<dbReference type="AlphaFoldDB" id="A0A645ILQ5"/>
<dbReference type="InterPro" id="IPR027417">
    <property type="entry name" value="P-loop_NTPase"/>
</dbReference>
<dbReference type="EMBL" id="VSSQ01117225">
    <property type="protein sequence ID" value="MPN51772.1"/>
    <property type="molecule type" value="Genomic_DNA"/>
</dbReference>
<gene>
    <name evidence="1" type="ORF">SDC9_199421</name>
</gene>
<dbReference type="SUPFAM" id="SSF52540">
    <property type="entry name" value="P-loop containing nucleoside triphosphate hydrolases"/>
    <property type="match status" value="1"/>
</dbReference>
<name>A0A645ILQ5_9ZZZZ</name>
<evidence type="ECO:0008006" key="2">
    <source>
        <dbReference type="Google" id="ProtNLM"/>
    </source>
</evidence>
<sequence length="100" mass="11078">MELVGETPSVISTGSDVPMMKENVQLMQNHGLIIHVDRPLDQLLADRLTEIGTGSGRDELIQRYNQSIGFYRACADYTVDNDRGIAVGVQKIIALVHRVI</sequence>
<reference evidence="1" key="1">
    <citation type="submission" date="2019-08" db="EMBL/GenBank/DDBJ databases">
        <authorList>
            <person name="Kucharzyk K."/>
            <person name="Murdoch R.W."/>
            <person name="Higgins S."/>
            <person name="Loffler F."/>
        </authorList>
    </citation>
    <scope>NUCLEOTIDE SEQUENCE</scope>
</reference>
<dbReference type="Pfam" id="PF01202">
    <property type="entry name" value="SKI"/>
    <property type="match status" value="1"/>
</dbReference>
<evidence type="ECO:0000313" key="1">
    <source>
        <dbReference type="EMBL" id="MPN51772.1"/>
    </source>
</evidence>
<proteinExistence type="predicted"/>
<comment type="caution">
    <text evidence="1">The sequence shown here is derived from an EMBL/GenBank/DDBJ whole genome shotgun (WGS) entry which is preliminary data.</text>
</comment>
<organism evidence="1">
    <name type="scientific">bioreactor metagenome</name>
    <dbReference type="NCBI Taxonomy" id="1076179"/>
    <lineage>
        <taxon>unclassified sequences</taxon>
        <taxon>metagenomes</taxon>
        <taxon>ecological metagenomes</taxon>
    </lineage>
</organism>
<dbReference type="Gene3D" id="3.40.50.300">
    <property type="entry name" value="P-loop containing nucleotide triphosphate hydrolases"/>
    <property type="match status" value="1"/>
</dbReference>
<accession>A0A645ILQ5</accession>